<dbReference type="Proteomes" id="UP000821865">
    <property type="component" value="Chromosome 1"/>
</dbReference>
<protein>
    <submittedName>
        <fullName evidence="1">Uncharacterized protein</fullName>
    </submittedName>
</protein>
<gene>
    <name evidence="1" type="ORF">HPB49_006094</name>
</gene>
<reference evidence="1" key="1">
    <citation type="submission" date="2020-05" db="EMBL/GenBank/DDBJ databases">
        <title>Large-scale comparative analyses of tick genomes elucidate their genetic diversity and vector capacities.</title>
        <authorList>
            <person name="Jia N."/>
            <person name="Wang J."/>
            <person name="Shi W."/>
            <person name="Du L."/>
            <person name="Sun Y."/>
            <person name="Zhan W."/>
            <person name="Jiang J."/>
            <person name="Wang Q."/>
            <person name="Zhang B."/>
            <person name="Ji P."/>
            <person name="Sakyi L.B."/>
            <person name="Cui X."/>
            <person name="Yuan T."/>
            <person name="Jiang B."/>
            <person name="Yang W."/>
            <person name="Lam T.T.-Y."/>
            <person name="Chang Q."/>
            <person name="Ding S."/>
            <person name="Wang X."/>
            <person name="Zhu J."/>
            <person name="Ruan X."/>
            <person name="Zhao L."/>
            <person name="Wei J."/>
            <person name="Que T."/>
            <person name="Du C."/>
            <person name="Cheng J."/>
            <person name="Dai P."/>
            <person name="Han X."/>
            <person name="Huang E."/>
            <person name="Gao Y."/>
            <person name="Liu J."/>
            <person name="Shao H."/>
            <person name="Ye R."/>
            <person name="Li L."/>
            <person name="Wei W."/>
            <person name="Wang X."/>
            <person name="Wang C."/>
            <person name="Yang T."/>
            <person name="Huo Q."/>
            <person name="Li W."/>
            <person name="Guo W."/>
            <person name="Chen H."/>
            <person name="Zhou L."/>
            <person name="Ni X."/>
            <person name="Tian J."/>
            <person name="Zhou Y."/>
            <person name="Sheng Y."/>
            <person name="Liu T."/>
            <person name="Pan Y."/>
            <person name="Xia L."/>
            <person name="Li J."/>
            <person name="Zhao F."/>
            <person name="Cao W."/>
        </authorList>
    </citation>
    <scope>NUCLEOTIDE SEQUENCE</scope>
    <source>
        <strain evidence="1">Dsil-2018</strain>
    </source>
</reference>
<sequence length="411" mass="44644">MDCQPGPPPRTPLTTVMELETTNGDDPVPEGYPEDPADGSWLTARGRRGRRADARGPHLCPSMILKSSCAQETVSRSVSGLDTLTRAVGIEAGLKGQEVDELHLRVQVAQNIALISTPSEIIATNLNKMASLTLGPHRYPISAYIASPDNSCKGIITGPDAGTTPTEHLDHLLAPGVEILHDRMMGRRATAIITFVGLKVPRYVRYYGAEYRCYIHAPRAQVCGICLTVGHRADVCPTPSIKRCTTCGTENPSSTEPHQCQPRCLTCKGDHPTTDPSCPSRARKPPNKKRVRRELEKQKRQQNHPRTQSKKRRSRFRSPSRSRSPSRGPADSSKNSERDQPSSSSSPPSSPPPAKKKPPPLPQQLPSAAAGGPAGPKGPRGWISMECSRHLSAKLKMETRAKHGAAAEFDN</sequence>
<name>A0ACB8DW01_DERSI</name>
<accession>A0ACB8DW01</accession>
<comment type="caution">
    <text evidence="1">The sequence shown here is derived from an EMBL/GenBank/DDBJ whole genome shotgun (WGS) entry which is preliminary data.</text>
</comment>
<evidence type="ECO:0000313" key="1">
    <source>
        <dbReference type="EMBL" id="KAH7978607.1"/>
    </source>
</evidence>
<organism evidence="1 2">
    <name type="scientific">Dermacentor silvarum</name>
    <name type="common">Tick</name>
    <dbReference type="NCBI Taxonomy" id="543639"/>
    <lineage>
        <taxon>Eukaryota</taxon>
        <taxon>Metazoa</taxon>
        <taxon>Ecdysozoa</taxon>
        <taxon>Arthropoda</taxon>
        <taxon>Chelicerata</taxon>
        <taxon>Arachnida</taxon>
        <taxon>Acari</taxon>
        <taxon>Parasitiformes</taxon>
        <taxon>Ixodida</taxon>
        <taxon>Ixodoidea</taxon>
        <taxon>Ixodidae</taxon>
        <taxon>Rhipicephalinae</taxon>
        <taxon>Dermacentor</taxon>
    </lineage>
</organism>
<proteinExistence type="predicted"/>
<evidence type="ECO:0000313" key="2">
    <source>
        <dbReference type="Proteomes" id="UP000821865"/>
    </source>
</evidence>
<keyword evidence="2" id="KW-1185">Reference proteome</keyword>
<dbReference type="EMBL" id="CM023470">
    <property type="protein sequence ID" value="KAH7978607.1"/>
    <property type="molecule type" value="Genomic_DNA"/>
</dbReference>